<comment type="caution">
    <text evidence="3">The sequence shown here is derived from an EMBL/GenBank/DDBJ whole genome shotgun (WGS) entry which is preliminary data.</text>
</comment>
<dbReference type="InterPro" id="IPR014777">
    <property type="entry name" value="4pyrrole_Mease_sub1"/>
</dbReference>
<evidence type="ECO:0000259" key="2">
    <source>
        <dbReference type="Pfam" id="PF00590"/>
    </source>
</evidence>
<dbReference type="EMBL" id="JACHJF010000023">
    <property type="protein sequence ID" value="MBB5122079.1"/>
    <property type="molecule type" value="Genomic_DNA"/>
</dbReference>
<dbReference type="SUPFAM" id="SSF53790">
    <property type="entry name" value="Tetrapyrrole methylase"/>
    <property type="match status" value="1"/>
</dbReference>
<evidence type="ECO:0000313" key="4">
    <source>
        <dbReference type="Proteomes" id="UP000528608"/>
    </source>
</evidence>
<keyword evidence="3" id="KW-0489">Methyltransferase</keyword>
<dbReference type="RefSeq" id="WP_170127628.1">
    <property type="nucleotide sequence ID" value="NZ_JACHJF010000023.1"/>
</dbReference>
<sequence length="351" mass="38638">MTGGSLVVAGSGIKGIAHLTQEAVGWIKQADHVVYCVSDPVTDVWIRKHSKSSDDLYRLYGNDKPRIQTYREMSDAMVEPVRGGMNVCGVFYGHPGVFVHPGHAAIRTVREEGYPAMMLPGVSALDCLFADLGVDPSRRGCQELEATDMLLRDRPLLVDSHVVVWQAGCVGDLGFNFAGFTNRHLGVLAEYLDRFYPPDHPITHYQASQYPVCSPHIRTLPVRELRQEPLTGISTLYLPPVGPRPVNQQMAERLGLGGRFSDTTSAEPAADDEPPPSRRGAIDRYVPTRYPSPLADYLTELATDPVRLAEFMRDPEAASGQRTALSDDERSALLSRIGVVIRRAMKDTTAL</sequence>
<accession>A0A7W8BEU4</accession>
<dbReference type="CDD" id="cd19916">
    <property type="entry name" value="OphMA_like"/>
    <property type="match status" value="1"/>
</dbReference>
<dbReference type="InterPro" id="IPR035996">
    <property type="entry name" value="4pyrrol_Methylase_sf"/>
</dbReference>
<evidence type="ECO:0000313" key="3">
    <source>
        <dbReference type="EMBL" id="MBB5122079.1"/>
    </source>
</evidence>
<evidence type="ECO:0000256" key="1">
    <source>
        <dbReference type="SAM" id="MobiDB-lite"/>
    </source>
</evidence>
<feature type="region of interest" description="Disordered" evidence="1">
    <location>
        <begin position="258"/>
        <end position="284"/>
    </location>
</feature>
<dbReference type="Proteomes" id="UP000528608">
    <property type="component" value="Unassembled WGS sequence"/>
</dbReference>
<organism evidence="3 4">
    <name type="scientific">Streptomyces eurocidicus</name>
    <name type="common">Streptoverticillium eurocidicus</name>
    <dbReference type="NCBI Taxonomy" id="66423"/>
    <lineage>
        <taxon>Bacteria</taxon>
        <taxon>Bacillati</taxon>
        <taxon>Actinomycetota</taxon>
        <taxon>Actinomycetes</taxon>
        <taxon>Kitasatosporales</taxon>
        <taxon>Streptomycetaceae</taxon>
        <taxon>Streptomyces</taxon>
    </lineage>
</organism>
<keyword evidence="3" id="KW-0808">Transferase</keyword>
<gene>
    <name evidence="3" type="ORF">FHS36_005550</name>
</gene>
<dbReference type="InterPro" id="IPR000878">
    <property type="entry name" value="4pyrrol_Mease"/>
</dbReference>
<proteinExistence type="predicted"/>
<feature type="domain" description="Tetrapyrrole methylase" evidence="2">
    <location>
        <begin position="6"/>
        <end position="146"/>
    </location>
</feature>
<name>A0A7W8BEU4_STREU</name>
<protein>
    <submittedName>
        <fullName evidence="3">Uncharacterized protein YabN with tetrapyrrole methylase and pyrophosphatase domain</fullName>
    </submittedName>
</protein>
<dbReference type="Gene3D" id="3.40.1010.10">
    <property type="entry name" value="Cobalt-precorrin-4 Transmethylase, Domain 1"/>
    <property type="match status" value="1"/>
</dbReference>
<reference evidence="3 4" key="1">
    <citation type="submission" date="2020-08" db="EMBL/GenBank/DDBJ databases">
        <title>Genomic Encyclopedia of Type Strains, Phase III (KMG-III): the genomes of soil and plant-associated and newly described type strains.</title>
        <authorList>
            <person name="Whitman W."/>
        </authorList>
    </citation>
    <scope>NUCLEOTIDE SEQUENCE [LARGE SCALE GENOMIC DNA]</scope>
    <source>
        <strain evidence="3 4">CECT 3259</strain>
    </source>
</reference>
<dbReference type="GO" id="GO:0008168">
    <property type="term" value="F:methyltransferase activity"/>
    <property type="evidence" value="ECO:0007669"/>
    <property type="project" value="UniProtKB-KW"/>
</dbReference>
<dbReference type="AlphaFoldDB" id="A0A7W8BEU4"/>
<dbReference type="Pfam" id="PF00590">
    <property type="entry name" value="TP_methylase"/>
    <property type="match status" value="1"/>
</dbReference>
<dbReference type="GO" id="GO:0032259">
    <property type="term" value="P:methylation"/>
    <property type="evidence" value="ECO:0007669"/>
    <property type="project" value="UniProtKB-KW"/>
</dbReference>